<dbReference type="RefSeq" id="WP_330931397.1">
    <property type="nucleotide sequence ID" value="NZ_CP119075.1"/>
</dbReference>
<feature type="chain" id="PRO_5042166129" evidence="1">
    <location>
        <begin position="25"/>
        <end position="471"/>
    </location>
</feature>
<reference evidence="3" key="1">
    <citation type="submission" date="2023-03" db="EMBL/GenBank/DDBJ databases">
        <title>Lomoglobus Profundus gen. nov., sp. nov., a novel member of the phylum Verrucomicrobia, isolated from deep-marine sediment of South China Sea.</title>
        <authorList>
            <person name="Ahmad T."/>
            <person name="Ishaq S.E."/>
            <person name="Wang F."/>
        </authorList>
    </citation>
    <scope>NUCLEOTIDE SEQUENCE</scope>
    <source>
        <strain evidence="3">LMO-M01</strain>
    </source>
</reference>
<dbReference type="InterPro" id="IPR036034">
    <property type="entry name" value="PDZ_sf"/>
</dbReference>
<name>A0AAF0CS76_9BACT</name>
<feature type="domain" description="PDZ" evidence="2">
    <location>
        <begin position="375"/>
        <end position="461"/>
    </location>
</feature>
<accession>A0AAF0CS76</accession>
<dbReference type="Gene3D" id="2.30.42.10">
    <property type="match status" value="2"/>
</dbReference>
<organism evidence="3 4">
    <name type="scientific">Synoicihabitans lomoniglobus</name>
    <dbReference type="NCBI Taxonomy" id="2909285"/>
    <lineage>
        <taxon>Bacteria</taxon>
        <taxon>Pseudomonadati</taxon>
        <taxon>Verrucomicrobiota</taxon>
        <taxon>Opitutia</taxon>
        <taxon>Opitutales</taxon>
        <taxon>Opitutaceae</taxon>
        <taxon>Synoicihabitans</taxon>
    </lineage>
</organism>
<sequence length="471" mass="52009">MMKNRPRWMAVTLLLVVIAFRASAQSNLPALPDLMDERLQSIVAIEFTIEHEVDRTVNFAYGVVIDRQGTVILESNAISDRATPEQLVDFRVYRPDAPTTRYSTAEYLGQDGYTTWHFVRIGDEGRGGLRPITDFLPRSGYVIPRVAEEVWGIGLREKDEDFRPYYLGSRVSLVQELPQLTGIALQDVAGRGLPVFNRAGEFLGLGASGFGERVVIYSQRRRGEMSVLINPEECAAFRLASEVLLAVDRIPDNPYGRPLPWFGVDGIDPVDPEVAEFLGLGAGTGLVISEILTGSPAEAAGLLPRDILIALDGVPLPRLKPDAVVTAFLQRDILRRRPGSEVTLTVLRDRAQLDLPLQLADAPKTPKEAEREYFESLGLTIRETVYSDVVARREDPTQLDGVIAHFVNPSSPVGTAGLQYDDWIKEIDGEPITSFIQARDLLTAVKDSGRPEIVILVSRGGKTSVLRVKLQ</sequence>
<dbReference type="SMART" id="SM00228">
    <property type="entry name" value="PDZ"/>
    <property type="match status" value="2"/>
</dbReference>
<dbReference type="EMBL" id="CP119075">
    <property type="protein sequence ID" value="WED67134.1"/>
    <property type="molecule type" value="Genomic_DNA"/>
</dbReference>
<feature type="signal peptide" evidence="1">
    <location>
        <begin position="1"/>
        <end position="24"/>
    </location>
</feature>
<keyword evidence="1" id="KW-0732">Signal</keyword>
<keyword evidence="4" id="KW-1185">Reference proteome</keyword>
<dbReference type="InterPro" id="IPR001478">
    <property type="entry name" value="PDZ"/>
</dbReference>
<evidence type="ECO:0000256" key="1">
    <source>
        <dbReference type="SAM" id="SignalP"/>
    </source>
</evidence>
<dbReference type="Proteomes" id="UP001218638">
    <property type="component" value="Chromosome"/>
</dbReference>
<evidence type="ECO:0000313" key="4">
    <source>
        <dbReference type="Proteomes" id="UP001218638"/>
    </source>
</evidence>
<feature type="domain" description="PDZ" evidence="2">
    <location>
        <begin position="260"/>
        <end position="350"/>
    </location>
</feature>
<dbReference type="SUPFAM" id="SSF50156">
    <property type="entry name" value="PDZ domain-like"/>
    <property type="match status" value="2"/>
</dbReference>
<dbReference type="AlphaFoldDB" id="A0AAF0CS76"/>
<dbReference type="KEGG" id="slom:PXH66_09750"/>
<protein>
    <submittedName>
        <fullName evidence="3">PDZ domain-containing protein</fullName>
    </submittedName>
</protein>
<gene>
    <name evidence="3" type="ORF">PXH66_09750</name>
</gene>
<dbReference type="InterPro" id="IPR041489">
    <property type="entry name" value="PDZ_6"/>
</dbReference>
<evidence type="ECO:0000313" key="3">
    <source>
        <dbReference type="EMBL" id="WED67134.1"/>
    </source>
</evidence>
<proteinExistence type="predicted"/>
<dbReference type="Pfam" id="PF17820">
    <property type="entry name" value="PDZ_6"/>
    <property type="match status" value="1"/>
</dbReference>
<evidence type="ECO:0000259" key="2">
    <source>
        <dbReference type="SMART" id="SM00228"/>
    </source>
</evidence>